<dbReference type="Proteomes" id="UP000739538">
    <property type="component" value="Unassembled WGS sequence"/>
</dbReference>
<dbReference type="PANTHER" id="PTHR23526:SF2">
    <property type="entry name" value="MAJOR FACILITATOR SUPERFAMILY (MFS) PROFILE DOMAIN-CONTAINING PROTEIN"/>
    <property type="match status" value="1"/>
</dbReference>
<keyword evidence="1" id="KW-0472">Membrane</keyword>
<sequence length="437" mass="45563">MAHAGPLDAAYARVTGERGERVCKDIPEDACRDVPWNFFLQLATSFASKLADTLSDTKLVLTWLLTMIGAPAGAISALVPIREAGSLVPQVAISGYLRRARIRKGFWLLGCLVQGGSVGAVALLARLRPEPSTGWIVVGLIALFAVGRSVCSVSSKDLLGKTVPKTRRGRLGGLASSAAGGITLFVGLAIALRGKESLSLSQLSIFLWVAAGSWLVSALLMGGLRELSSDVDPKSGGFGETLRDFKVLATDRDFRRFCIARALLASTILSFPFYVVLAKEATSGRVASLGIMLVATNSATALSGFAWGRLADHSSRLTLSIAGIAAGAIGCVTFVVAGLGLGPTASLWTYGALFFLVGLAHTGIRLGRKTYVVDLATADTRSLYVAVGNTLIGGVLLVSGSFGALAPWIGERGVILVFALLGIAGGVLAWTLRDVES</sequence>
<dbReference type="Gene3D" id="1.20.1250.20">
    <property type="entry name" value="MFS general substrate transporter like domains"/>
    <property type="match status" value="1"/>
</dbReference>
<dbReference type="CDD" id="cd06174">
    <property type="entry name" value="MFS"/>
    <property type="match status" value="1"/>
</dbReference>
<name>A0A956SE00_UNCEI</name>
<feature type="transmembrane region" description="Helical" evidence="1">
    <location>
        <begin position="289"/>
        <end position="307"/>
    </location>
</feature>
<feature type="transmembrane region" description="Helical" evidence="1">
    <location>
        <begin position="319"/>
        <end position="341"/>
    </location>
</feature>
<dbReference type="EMBL" id="JAGQHS010000010">
    <property type="protein sequence ID" value="MCA9754823.1"/>
    <property type="molecule type" value="Genomic_DNA"/>
</dbReference>
<gene>
    <name evidence="2" type="ORF">KDA27_03405</name>
</gene>
<comment type="caution">
    <text evidence="2">The sequence shown here is derived from an EMBL/GenBank/DDBJ whole genome shotgun (WGS) entry which is preliminary data.</text>
</comment>
<proteinExistence type="predicted"/>
<dbReference type="SUPFAM" id="SSF103473">
    <property type="entry name" value="MFS general substrate transporter"/>
    <property type="match status" value="1"/>
</dbReference>
<feature type="transmembrane region" description="Helical" evidence="1">
    <location>
        <begin position="414"/>
        <end position="432"/>
    </location>
</feature>
<dbReference type="InterPro" id="IPR052528">
    <property type="entry name" value="Sugar_transport-like"/>
</dbReference>
<organism evidence="2 3">
    <name type="scientific">Eiseniibacteriota bacterium</name>
    <dbReference type="NCBI Taxonomy" id="2212470"/>
    <lineage>
        <taxon>Bacteria</taxon>
        <taxon>Candidatus Eiseniibacteriota</taxon>
    </lineage>
</organism>
<evidence type="ECO:0000313" key="2">
    <source>
        <dbReference type="EMBL" id="MCA9754823.1"/>
    </source>
</evidence>
<feature type="transmembrane region" description="Helical" evidence="1">
    <location>
        <begin position="384"/>
        <end position="408"/>
    </location>
</feature>
<reference evidence="2" key="2">
    <citation type="journal article" date="2021" name="Microbiome">
        <title>Successional dynamics and alternative stable states in a saline activated sludge microbial community over 9 years.</title>
        <authorList>
            <person name="Wang Y."/>
            <person name="Ye J."/>
            <person name="Ju F."/>
            <person name="Liu L."/>
            <person name="Boyd J.A."/>
            <person name="Deng Y."/>
            <person name="Parks D.H."/>
            <person name="Jiang X."/>
            <person name="Yin X."/>
            <person name="Woodcroft B.J."/>
            <person name="Tyson G.W."/>
            <person name="Hugenholtz P."/>
            <person name="Polz M.F."/>
            <person name="Zhang T."/>
        </authorList>
    </citation>
    <scope>NUCLEOTIDE SEQUENCE</scope>
    <source>
        <strain evidence="2">HKST-UBA02</strain>
    </source>
</reference>
<feature type="transmembrane region" description="Helical" evidence="1">
    <location>
        <begin position="60"/>
        <end position="81"/>
    </location>
</feature>
<keyword evidence="1" id="KW-0812">Transmembrane</keyword>
<feature type="transmembrane region" description="Helical" evidence="1">
    <location>
        <begin position="347"/>
        <end position="364"/>
    </location>
</feature>
<feature type="transmembrane region" description="Helical" evidence="1">
    <location>
        <begin position="171"/>
        <end position="193"/>
    </location>
</feature>
<dbReference type="PANTHER" id="PTHR23526">
    <property type="entry name" value="INTEGRAL MEMBRANE TRANSPORT PROTEIN-RELATED"/>
    <property type="match status" value="1"/>
</dbReference>
<dbReference type="AlphaFoldDB" id="A0A956SE00"/>
<dbReference type="InterPro" id="IPR036259">
    <property type="entry name" value="MFS_trans_sf"/>
</dbReference>
<feature type="transmembrane region" description="Helical" evidence="1">
    <location>
        <begin position="205"/>
        <end position="224"/>
    </location>
</feature>
<accession>A0A956SE00</accession>
<reference evidence="2" key="1">
    <citation type="submission" date="2020-04" db="EMBL/GenBank/DDBJ databases">
        <authorList>
            <person name="Zhang T."/>
        </authorList>
    </citation>
    <scope>NUCLEOTIDE SEQUENCE</scope>
    <source>
        <strain evidence="2">HKST-UBA02</strain>
    </source>
</reference>
<feature type="transmembrane region" description="Helical" evidence="1">
    <location>
        <begin position="106"/>
        <end position="127"/>
    </location>
</feature>
<feature type="transmembrane region" description="Helical" evidence="1">
    <location>
        <begin position="258"/>
        <end position="277"/>
    </location>
</feature>
<feature type="transmembrane region" description="Helical" evidence="1">
    <location>
        <begin position="133"/>
        <end position="151"/>
    </location>
</feature>
<evidence type="ECO:0000313" key="3">
    <source>
        <dbReference type="Proteomes" id="UP000739538"/>
    </source>
</evidence>
<evidence type="ECO:0000256" key="1">
    <source>
        <dbReference type="SAM" id="Phobius"/>
    </source>
</evidence>
<protein>
    <submittedName>
        <fullName evidence="2">MFS transporter</fullName>
    </submittedName>
</protein>
<keyword evidence="1" id="KW-1133">Transmembrane helix</keyword>